<evidence type="ECO:0000259" key="2">
    <source>
        <dbReference type="PROSITE" id="PS50883"/>
    </source>
</evidence>
<evidence type="ECO:0000259" key="3">
    <source>
        <dbReference type="PROSITE" id="PS50887"/>
    </source>
</evidence>
<evidence type="ECO:0000259" key="4">
    <source>
        <dbReference type="PROSITE" id="PS50924"/>
    </source>
</evidence>
<feature type="transmembrane region" description="Helical" evidence="1">
    <location>
        <begin position="116"/>
        <end position="136"/>
    </location>
</feature>
<dbReference type="EMBL" id="QWEI01000005">
    <property type="protein sequence ID" value="RHW36176.1"/>
    <property type="molecule type" value="Genomic_DNA"/>
</dbReference>
<feature type="domain" description="EAL" evidence="2">
    <location>
        <begin position="421"/>
        <end position="677"/>
    </location>
</feature>
<dbReference type="OrthoDB" id="9759607at2"/>
<dbReference type="SMART" id="SM00052">
    <property type="entry name" value="EAL"/>
    <property type="match status" value="1"/>
</dbReference>
<feature type="transmembrane region" description="Helical" evidence="1">
    <location>
        <begin position="229"/>
        <end position="250"/>
    </location>
</feature>
<feature type="transmembrane region" description="Helical" evidence="1">
    <location>
        <begin position="186"/>
        <end position="209"/>
    </location>
</feature>
<dbReference type="SMART" id="SM00267">
    <property type="entry name" value="GGDEF"/>
    <property type="match status" value="1"/>
</dbReference>
<evidence type="ECO:0000256" key="1">
    <source>
        <dbReference type="PROSITE-ProRule" id="PRU00244"/>
    </source>
</evidence>
<dbReference type="PANTHER" id="PTHR33121">
    <property type="entry name" value="CYCLIC DI-GMP PHOSPHODIESTERASE PDEF"/>
    <property type="match status" value="1"/>
</dbReference>
<dbReference type="Pfam" id="PF03707">
    <property type="entry name" value="MHYT"/>
    <property type="match status" value="2"/>
</dbReference>
<dbReference type="CDD" id="cd01948">
    <property type="entry name" value="EAL"/>
    <property type="match status" value="1"/>
</dbReference>
<organism evidence="5 6">
    <name type="scientific">Ureibacillus yapensis</name>
    <dbReference type="NCBI Taxonomy" id="2304605"/>
    <lineage>
        <taxon>Bacteria</taxon>
        <taxon>Bacillati</taxon>
        <taxon>Bacillota</taxon>
        <taxon>Bacilli</taxon>
        <taxon>Bacillales</taxon>
        <taxon>Caryophanaceae</taxon>
        <taxon>Ureibacillus</taxon>
    </lineage>
</organism>
<dbReference type="InterPro" id="IPR029787">
    <property type="entry name" value="Nucleotide_cyclase"/>
</dbReference>
<dbReference type="InterPro" id="IPR005330">
    <property type="entry name" value="MHYT_dom"/>
</dbReference>
<keyword evidence="1" id="KW-0472">Membrane</keyword>
<feature type="transmembrane region" description="Helical" evidence="1">
    <location>
        <begin position="88"/>
        <end position="109"/>
    </location>
</feature>
<dbReference type="SUPFAM" id="SSF141868">
    <property type="entry name" value="EAL domain-like"/>
    <property type="match status" value="1"/>
</dbReference>
<dbReference type="AlphaFoldDB" id="A0A396SDW2"/>
<dbReference type="InterPro" id="IPR035919">
    <property type="entry name" value="EAL_sf"/>
</dbReference>
<dbReference type="InterPro" id="IPR000160">
    <property type="entry name" value="GGDEF_dom"/>
</dbReference>
<reference evidence="5 6" key="1">
    <citation type="submission" date="2018-08" db="EMBL/GenBank/DDBJ databases">
        <title>Lysinibacillus sp. YLB-03 draft genome sequence.</title>
        <authorList>
            <person name="Yu L."/>
        </authorList>
    </citation>
    <scope>NUCLEOTIDE SEQUENCE [LARGE SCALE GENOMIC DNA]</scope>
    <source>
        <strain evidence="5 6">YLB-03</strain>
    </source>
</reference>
<dbReference type="PANTHER" id="PTHR33121:SF79">
    <property type="entry name" value="CYCLIC DI-GMP PHOSPHODIESTERASE PDED-RELATED"/>
    <property type="match status" value="1"/>
</dbReference>
<dbReference type="InterPro" id="IPR001633">
    <property type="entry name" value="EAL_dom"/>
</dbReference>
<dbReference type="GO" id="GO:0016020">
    <property type="term" value="C:membrane"/>
    <property type="evidence" value="ECO:0007669"/>
    <property type="project" value="UniProtKB-UniRule"/>
</dbReference>
<feature type="domain" description="MHYT" evidence="4">
    <location>
        <begin position="17"/>
        <end position="209"/>
    </location>
</feature>
<protein>
    <submittedName>
        <fullName evidence="5">EAL domain-containing protein</fullName>
    </submittedName>
</protein>
<sequence length="680" mass="77006">MFSIPNSQEITILQENYSVALVILSIVIACCASYTALFLNQRIEENGFFPKIFWLFLSSLAMGLGIWSMHFIGMSALELPVAMKYNNFLTILSIIVAVIASYIALYFANSSNQRRFSFLLVGVVMGLGIAAMHYLGMKAMETEARYYYEPWSFVLSIAIAIVVSNIAMYIFLFFKKNKSNSWIKIVTAILMGLAISSMHYTGMVSVKFYVQGTQPEAHGMSIHHMDSAFIILVAAGIFNLFIIAGLMSLLDRYVDYRLNHYDALTLFPNQRQFEKDTNYLETTGSLAIFQIQNLENLTNQYGYLFGDKVVKAVSERIIRKKMNHFKVYRVEGNRLAIFSSNHKDYGALKALVERVTEGLKQPIEIEPYSIAMETICAISTSEKLTVRELLMNNLAVLQHSRNEFESTVIEFDPKVHTYNVERQLIEDIDRAMKNDELFLVYQPKIQTHSEKVSGLEALVRWHHPVNGMIPPGVFIPVIESAGGKIFDVTDWIIKKVCQQIAGWIKEGIEFEQVAINIPGSYITSCRLFDVITANLVHYNIPTRHIELEITETSVVYDIKNAITAINRFREIGLSVALDDFGTGLSSLSHLKKMPISTIKIDKSFVDGIPCSEKDSAVLRSIVALSSSLNLKIVIEGVETEEQYNFLSAMKEAPLIQGYYFSKPLKAKDYIDWTKQRMVPN</sequence>
<feature type="transmembrane region" description="Helical" evidence="1">
    <location>
        <begin position="151"/>
        <end position="174"/>
    </location>
</feature>
<dbReference type="Gene3D" id="3.30.70.270">
    <property type="match status" value="1"/>
</dbReference>
<keyword evidence="1" id="KW-1133">Transmembrane helix</keyword>
<feature type="transmembrane region" description="Helical" evidence="1">
    <location>
        <begin position="52"/>
        <end position="76"/>
    </location>
</feature>
<dbReference type="PROSITE" id="PS50883">
    <property type="entry name" value="EAL"/>
    <property type="match status" value="1"/>
</dbReference>
<dbReference type="InterPro" id="IPR043128">
    <property type="entry name" value="Rev_trsase/Diguanyl_cyclase"/>
</dbReference>
<dbReference type="PROSITE" id="PS50887">
    <property type="entry name" value="GGDEF"/>
    <property type="match status" value="1"/>
</dbReference>
<dbReference type="Pfam" id="PF00990">
    <property type="entry name" value="GGDEF"/>
    <property type="match status" value="1"/>
</dbReference>
<dbReference type="GO" id="GO:0071111">
    <property type="term" value="F:cyclic-guanylate-specific phosphodiesterase activity"/>
    <property type="evidence" value="ECO:0007669"/>
    <property type="project" value="InterPro"/>
</dbReference>
<keyword evidence="1" id="KW-0812">Transmembrane</keyword>
<name>A0A396SDW2_9BACL</name>
<dbReference type="PROSITE" id="PS50924">
    <property type="entry name" value="MHYT"/>
    <property type="match status" value="1"/>
</dbReference>
<accession>A0A396SDW2</accession>
<evidence type="ECO:0000313" key="5">
    <source>
        <dbReference type="EMBL" id="RHW36176.1"/>
    </source>
</evidence>
<keyword evidence="6" id="KW-1185">Reference proteome</keyword>
<dbReference type="Pfam" id="PF00563">
    <property type="entry name" value="EAL"/>
    <property type="match status" value="1"/>
</dbReference>
<feature type="domain" description="GGDEF" evidence="3">
    <location>
        <begin position="282"/>
        <end position="413"/>
    </location>
</feature>
<gene>
    <name evidence="5" type="ORF">D1B33_11085</name>
</gene>
<evidence type="ECO:0000313" key="6">
    <source>
        <dbReference type="Proteomes" id="UP000265692"/>
    </source>
</evidence>
<proteinExistence type="predicted"/>
<dbReference type="InterPro" id="IPR050706">
    <property type="entry name" value="Cyclic-di-GMP_PDE-like"/>
</dbReference>
<dbReference type="SUPFAM" id="SSF55073">
    <property type="entry name" value="Nucleotide cyclase"/>
    <property type="match status" value="1"/>
</dbReference>
<feature type="transmembrane region" description="Helical" evidence="1">
    <location>
        <begin position="20"/>
        <end position="40"/>
    </location>
</feature>
<dbReference type="Proteomes" id="UP000265692">
    <property type="component" value="Unassembled WGS sequence"/>
</dbReference>
<dbReference type="RefSeq" id="WP_118876467.1">
    <property type="nucleotide sequence ID" value="NZ_QWEI01000005.1"/>
</dbReference>
<comment type="caution">
    <text evidence="5">The sequence shown here is derived from an EMBL/GenBank/DDBJ whole genome shotgun (WGS) entry which is preliminary data.</text>
</comment>
<dbReference type="Gene3D" id="3.20.20.450">
    <property type="entry name" value="EAL domain"/>
    <property type="match status" value="1"/>
</dbReference>